<evidence type="ECO:0000256" key="9">
    <source>
        <dbReference type="ARBA" id="ARBA00005175"/>
    </source>
</evidence>
<dbReference type="AlphaFoldDB" id="A0A9N9SDP1"/>
<comment type="catalytic activity">
    <reaction evidence="2">
        <text>all-trans-retinol + an acyl-CoA = an all-trans-retinyl ester + CoA</text>
        <dbReference type="Rhea" id="RHEA:11488"/>
        <dbReference type="ChEBI" id="CHEBI:17336"/>
        <dbReference type="ChEBI" id="CHEBI:57287"/>
        <dbReference type="ChEBI" id="CHEBI:58342"/>
        <dbReference type="ChEBI" id="CHEBI:63410"/>
        <dbReference type="EC" id="2.3.1.76"/>
    </reaction>
    <physiologicalReaction direction="left-to-right" evidence="2">
        <dbReference type="Rhea" id="RHEA:11489"/>
    </physiologicalReaction>
</comment>
<comment type="catalytic activity">
    <reaction evidence="7">
        <text>all-trans-retinol + hexadecanoyl-CoA = all-trans-retinyl hexadecanoate + CoA</text>
        <dbReference type="Rhea" id="RHEA:38175"/>
        <dbReference type="ChEBI" id="CHEBI:17336"/>
        <dbReference type="ChEBI" id="CHEBI:17616"/>
        <dbReference type="ChEBI" id="CHEBI:57287"/>
        <dbReference type="ChEBI" id="CHEBI:57379"/>
    </reaction>
    <physiologicalReaction direction="left-to-right" evidence="7">
        <dbReference type="Rhea" id="RHEA:38176"/>
    </physiologicalReaction>
</comment>
<protein>
    <recommendedName>
        <fullName evidence="29">O-acyltransferase</fullName>
    </recommendedName>
</protein>
<comment type="catalytic activity">
    <reaction evidence="5">
        <text>2-(9Z-octadecenoyl)-glycerol + hexadecanoyl-CoA = 1-hexadecanoyl-2-(9Z-octadecenoyl)-sn-glycerol + CoA</text>
        <dbReference type="Rhea" id="RHEA:38071"/>
        <dbReference type="ChEBI" id="CHEBI:57287"/>
        <dbReference type="ChEBI" id="CHEBI:57379"/>
        <dbReference type="ChEBI" id="CHEBI:73990"/>
        <dbReference type="ChEBI" id="CHEBI:75466"/>
    </reaction>
    <physiologicalReaction direction="left-to-right" evidence="5">
        <dbReference type="Rhea" id="RHEA:38072"/>
    </physiologicalReaction>
</comment>
<evidence type="ECO:0000256" key="15">
    <source>
        <dbReference type="ARBA" id="ARBA00023136"/>
    </source>
</evidence>
<comment type="catalytic activity">
    <reaction evidence="23">
        <text>1-octadecanoyl-2-(5Z,8Z,11Z,14Z-eicosatetraenoyl)-sn-glycerol + (9Z)-octadecenoyl-CoA = 1-octadecanoyl-2-(5Z,8Z,11Z,14Z)-eicosatetraenoyl-3-(9Z)-octadecenoyl-sn-glycerol + CoA</text>
        <dbReference type="Rhea" id="RHEA:38307"/>
        <dbReference type="ChEBI" id="CHEBI:57287"/>
        <dbReference type="ChEBI" id="CHEBI:57387"/>
        <dbReference type="ChEBI" id="CHEBI:75728"/>
        <dbReference type="ChEBI" id="CHEBI:75729"/>
    </reaction>
    <physiologicalReaction direction="left-to-right" evidence="23">
        <dbReference type="Rhea" id="RHEA:38308"/>
    </physiologicalReaction>
</comment>
<dbReference type="OrthoDB" id="10039049at2759"/>
<dbReference type="PANTHER" id="PTHR10408">
    <property type="entry name" value="STEROL O-ACYLTRANSFERASE"/>
    <property type="match status" value="1"/>
</dbReference>
<evidence type="ECO:0000256" key="22">
    <source>
        <dbReference type="ARBA" id="ARBA00048135"/>
    </source>
</evidence>
<keyword evidence="12 32" id="KW-0812">Transmembrane</keyword>
<evidence type="ECO:0000256" key="1">
    <source>
        <dbReference type="ARBA" id="ARBA00000174"/>
    </source>
</evidence>
<feature type="transmembrane region" description="Helical" evidence="32">
    <location>
        <begin position="134"/>
        <end position="155"/>
    </location>
</feature>
<evidence type="ECO:0000256" key="5">
    <source>
        <dbReference type="ARBA" id="ARBA00001313"/>
    </source>
</evidence>
<evidence type="ECO:0000256" key="7">
    <source>
        <dbReference type="ARBA" id="ARBA00001764"/>
    </source>
</evidence>
<dbReference type="PIRSF" id="PIRSF000439">
    <property type="entry name" value="Oat_ACAT_DAG_ARE"/>
    <property type="match status" value="1"/>
</dbReference>
<feature type="compositionally biased region" description="Basic and acidic residues" evidence="31">
    <location>
        <begin position="16"/>
        <end position="39"/>
    </location>
</feature>
<evidence type="ECO:0000256" key="27">
    <source>
        <dbReference type="ARBA" id="ARBA00049168"/>
    </source>
</evidence>
<evidence type="ECO:0000256" key="18">
    <source>
        <dbReference type="ARBA" id="ARBA00047367"/>
    </source>
</evidence>
<evidence type="ECO:0000256" key="10">
    <source>
        <dbReference type="ARBA" id="ARBA00009010"/>
    </source>
</evidence>
<feature type="transmembrane region" description="Helical" evidence="32">
    <location>
        <begin position="449"/>
        <end position="470"/>
    </location>
</feature>
<evidence type="ECO:0000256" key="31">
    <source>
        <dbReference type="SAM" id="MobiDB-lite"/>
    </source>
</evidence>
<evidence type="ECO:0000256" key="32">
    <source>
        <dbReference type="SAM" id="Phobius"/>
    </source>
</evidence>
<evidence type="ECO:0000256" key="8">
    <source>
        <dbReference type="ARBA" id="ARBA00004477"/>
    </source>
</evidence>
<comment type="catalytic activity">
    <reaction evidence="20">
        <text>1-O-(9Z-octadecenyl)-glycerol + (9Z)-octadecenoyl-CoA = 1-O-(9Z-octadecyl)-3-(9Z-octadecenoyl)-glycerol + CoA</text>
        <dbReference type="Rhea" id="RHEA:55340"/>
        <dbReference type="ChEBI" id="CHEBI:34116"/>
        <dbReference type="ChEBI" id="CHEBI:57287"/>
        <dbReference type="ChEBI" id="CHEBI:57387"/>
        <dbReference type="ChEBI" id="CHEBI:197429"/>
    </reaction>
    <physiologicalReaction direction="left-to-right" evidence="20">
        <dbReference type="Rhea" id="RHEA:55341"/>
    </physiologicalReaction>
</comment>
<evidence type="ECO:0000256" key="13">
    <source>
        <dbReference type="ARBA" id="ARBA00022824"/>
    </source>
</evidence>
<dbReference type="GO" id="GO:0050252">
    <property type="term" value="F:retinol O-fatty-acyltransferase activity"/>
    <property type="evidence" value="ECO:0007669"/>
    <property type="project" value="UniProtKB-EC"/>
</dbReference>
<reference evidence="33" key="1">
    <citation type="submission" date="2022-01" db="EMBL/GenBank/DDBJ databases">
        <authorList>
            <person name="King R."/>
        </authorList>
    </citation>
    <scope>NUCLEOTIDE SEQUENCE</scope>
</reference>
<evidence type="ECO:0000256" key="30">
    <source>
        <dbReference type="PIRSR" id="PIRSR000439-1"/>
    </source>
</evidence>
<comment type="subcellular location">
    <subcellularLocation>
        <location evidence="8 29">Endoplasmic reticulum membrane</location>
        <topology evidence="8 29">Multi-pass membrane protein</topology>
    </subcellularLocation>
</comment>
<dbReference type="GO" id="GO:0004144">
    <property type="term" value="F:diacylglycerol O-acyltransferase activity"/>
    <property type="evidence" value="ECO:0007669"/>
    <property type="project" value="UniProtKB-EC"/>
</dbReference>
<comment type="catalytic activity">
    <reaction evidence="6">
        <text>1,2-di-(9Z-octadecenoyl)-sn-glycerol + hexadecanoyl-CoA = 1,2-di-(9Z)-octadecenoyl-3-hexadecanoyl-sn-glycerol + CoA</text>
        <dbReference type="Rhea" id="RHEA:38163"/>
        <dbReference type="ChEBI" id="CHEBI:52333"/>
        <dbReference type="ChEBI" id="CHEBI:57287"/>
        <dbReference type="ChEBI" id="CHEBI:57379"/>
        <dbReference type="ChEBI" id="CHEBI:75583"/>
    </reaction>
    <physiologicalReaction direction="left-to-right" evidence="6">
        <dbReference type="Rhea" id="RHEA:38164"/>
    </physiologicalReaction>
</comment>
<evidence type="ECO:0000256" key="21">
    <source>
        <dbReference type="ARBA" id="ARBA00048096"/>
    </source>
</evidence>
<comment type="catalytic activity">
    <reaction evidence="18">
        <text>1,2-di-(9Z-octadecenoyl)-sn-glycerol + (9Z)-octadecenoyl-CoA = 1,2,3-tri-(9Z-octadecenoyl)-glycerol + CoA</text>
        <dbReference type="Rhea" id="RHEA:38219"/>
        <dbReference type="ChEBI" id="CHEBI:52333"/>
        <dbReference type="ChEBI" id="CHEBI:53753"/>
        <dbReference type="ChEBI" id="CHEBI:57287"/>
        <dbReference type="ChEBI" id="CHEBI:57387"/>
    </reaction>
    <physiologicalReaction direction="left-to-right" evidence="18">
        <dbReference type="Rhea" id="RHEA:38220"/>
    </physiologicalReaction>
</comment>
<evidence type="ECO:0000256" key="28">
    <source>
        <dbReference type="ARBA" id="ARBA00049549"/>
    </source>
</evidence>
<keyword evidence="13 29" id="KW-0256">Endoplasmic reticulum</keyword>
<evidence type="ECO:0000256" key="20">
    <source>
        <dbReference type="ARBA" id="ARBA00047807"/>
    </source>
</evidence>
<comment type="catalytic activity">
    <reaction evidence="24">
        <text>an acyl-CoA + a 1,2-diacyl-sn-glycerol = a triacyl-sn-glycerol + CoA</text>
        <dbReference type="Rhea" id="RHEA:10868"/>
        <dbReference type="ChEBI" id="CHEBI:17815"/>
        <dbReference type="ChEBI" id="CHEBI:57287"/>
        <dbReference type="ChEBI" id="CHEBI:58342"/>
        <dbReference type="ChEBI" id="CHEBI:64615"/>
        <dbReference type="EC" id="2.3.1.20"/>
    </reaction>
    <physiologicalReaction direction="left-to-right" evidence="24">
        <dbReference type="Rhea" id="RHEA:10869"/>
    </physiologicalReaction>
</comment>
<keyword evidence="14 32" id="KW-1133">Transmembrane helix</keyword>
<feature type="transmembrane region" description="Helical" evidence="32">
    <location>
        <begin position="105"/>
        <end position="122"/>
    </location>
</feature>
<comment type="pathway">
    <text evidence="9">Lipid metabolism; glycerolipid metabolism.</text>
</comment>
<comment type="catalytic activity">
    <reaction evidence="19">
        <text>1-O-(9Z-octadecyl)-3-(9Z-octadecenoyl)-glycerol + (9Z)-octadecenoyl-CoA = 1-O-(9Z-octadecenyl)-2,3-di-(9Z-octadecenoyl)glycerol + CoA</text>
        <dbReference type="Rhea" id="RHEA:55344"/>
        <dbReference type="ChEBI" id="CHEBI:57287"/>
        <dbReference type="ChEBI" id="CHEBI:57387"/>
        <dbReference type="ChEBI" id="CHEBI:138735"/>
        <dbReference type="ChEBI" id="CHEBI:197429"/>
    </reaction>
    <physiologicalReaction direction="left-to-right" evidence="19">
        <dbReference type="Rhea" id="RHEA:55345"/>
    </physiologicalReaction>
</comment>
<comment type="catalytic activity">
    <reaction evidence="4">
        <text>hexadecane-1,2-diol + 2 hexadecanoyl-CoA = 1,2-O,O-dihexadecanoyl-1,2-hexadecanediol + 2 CoA</text>
        <dbReference type="Rhea" id="RHEA:38211"/>
        <dbReference type="ChEBI" id="CHEBI:57287"/>
        <dbReference type="ChEBI" id="CHEBI:57379"/>
        <dbReference type="ChEBI" id="CHEBI:75586"/>
        <dbReference type="ChEBI" id="CHEBI:75608"/>
    </reaction>
    <physiologicalReaction direction="left-to-right" evidence="4">
        <dbReference type="Rhea" id="RHEA:38212"/>
    </physiologicalReaction>
</comment>
<comment type="catalytic activity">
    <reaction evidence="27">
        <text>1-(9Z-octadecenoyl)-glycerol + (9Z)-octadecenoyl-CoA = 1,2-di-(9Z-octadecenoyl)-glycerol + CoA</text>
        <dbReference type="Rhea" id="RHEA:37915"/>
        <dbReference type="ChEBI" id="CHEBI:52323"/>
        <dbReference type="ChEBI" id="CHEBI:57287"/>
        <dbReference type="ChEBI" id="CHEBI:57387"/>
        <dbReference type="ChEBI" id="CHEBI:75342"/>
    </reaction>
    <physiologicalReaction direction="left-to-right" evidence="27">
        <dbReference type="Rhea" id="RHEA:37916"/>
    </physiologicalReaction>
</comment>
<evidence type="ECO:0000256" key="16">
    <source>
        <dbReference type="ARBA" id="ARBA00023315"/>
    </source>
</evidence>
<sequence>MSEHGEGIRRRTKSVTRAEDIQAEEQKIRKKQPDKPCHKPRDSLFSWNSGFNDFTGFINWAFLLLSIGGLRLFLENFLKYGIRIDPLQWFYILTGQDDSGDEHPSLVLILYSCVPIVLCLLTEKGLAVEIVPNMTGMTIHIINLLVLILLPMVVIHVKDGFSLVGASFVTTLYSVLFLKLWSYVQVNMWCRMARQNAKGNLRRQSLSYSNLKSNKVNLHDDDSSTEDLKEHKKLIQYPDNLTLKDLYYFLCVPTLCYELNFPKTERIRKRFLIKRIFEVLIGVQIIFCVIQQYMIPSVKNSLIPFSNMDYTLATERLLKLAIPNHLAWLCMFYIMFHSWLNLLGEILHFADRSFYGDWWNANNIDSFWRNWNLPVHRWALRHLYLPMIEMGYSKSVGSLAVFFISAFFHEYMVSVPLKTYKIWAFMGMMGQVPLSYISKSVERAYGRRFGNLVFWSSIILGQPLCIMMYYHDYIVVRYGESLLEDYAHV</sequence>
<proteinExistence type="inferred from homology"/>
<organism evidence="33 34">
    <name type="scientific">Phaedon cochleariae</name>
    <name type="common">Mustard beetle</name>
    <dbReference type="NCBI Taxonomy" id="80249"/>
    <lineage>
        <taxon>Eukaryota</taxon>
        <taxon>Metazoa</taxon>
        <taxon>Ecdysozoa</taxon>
        <taxon>Arthropoda</taxon>
        <taxon>Hexapoda</taxon>
        <taxon>Insecta</taxon>
        <taxon>Pterygota</taxon>
        <taxon>Neoptera</taxon>
        <taxon>Endopterygota</taxon>
        <taxon>Coleoptera</taxon>
        <taxon>Polyphaga</taxon>
        <taxon>Cucujiformia</taxon>
        <taxon>Chrysomeloidea</taxon>
        <taxon>Chrysomelidae</taxon>
        <taxon>Chrysomelinae</taxon>
        <taxon>Chrysomelini</taxon>
        <taxon>Phaedon</taxon>
    </lineage>
</organism>
<evidence type="ECO:0000256" key="19">
    <source>
        <dbReference type="ARBA" id="ARBA00047609"/>
    </source>
</evidence>
<evidence type="ECO:0000256" key="3">
    <source>
        <dbReference type="ARBA" id="ARBA00000895"/>
    </source>
</evidence>
<dbReference type="GO" id="GO:0005789">
    <property type="term" value="C:endoplasmic reticulum membrane"/>
    <property type="evidence" value="ECO:0007669"/>
    <property type="project" value="UniProtKB-SubCell"/>
</dbReference>
<reference evidence="33" key="2">
    <citation type="submission" date="2022-10" db="EMBL/GenBank/DDBJ databases">
        <authorList>
            <consortium name="ENA_rothamsted_submissions"/>
            <consortium name="culmorum"/>
            <person name="King R."/>
        </authorList>
    </citation>
    <scope>NUCLEOTIDE SEQUENCE</scope>
</reference>
<dbReference type="Proteomes" id="UP001153737">
    <property type="component" value="Chromosome 10"/>
</dbReference>
<dbReference type="InterPro" id="IPR004299">
    <property type="entry name" value="MBOAT_fam"/>
</dbReference>
<feature type="transmembrane region" description="Helical" evidence="32">
    <location>
        <begin position="54"/>
        <end position="74"/>
    </location>
</feature>
<evidence type="ECO:0000256" key="17">
    <source>
        <dbReference type="ARBA" id="ARBA00023610"/>
    </source>
</evidence>
<dbReference type="InterPro" id="IPR014371">
    <property type="entry name" value="Oat_ACAT_DAG_ARE"/>
</dbReference>
<comment type="catalytic activity">
    <reaction evidence="25">
        <text>1,2-di-(9Z-octadecenoyl)-glycerol + (9Z)-octadecenoate + H(+) = 1,2,3-tri-(9Z-octadecenoyl)-glycerol + H2O</text>
        <dbReference type="Rhea" id="RHEA:38379"/>
        <dbReference type="ChEBI" id="CHEBI:15377"/>
        <dbReference type="ChEBI" id="CHEBI:15378"/>
        <dbReference type="ChEBI" id="CHEBI:30823"/>
        <dbReference type="ChEBI" id="CHEBI:52323"/>
        <dbReference type="ChEBI" id="CHEBI:53753"/>
    </reaction>
    <physiologicalReaction direction="left-to-right" evidence="25">
        <dbReference type="Rhea" id="RHEA:38380"/>
    </physiologicalReaction>
</comment>
<evidence type="ECO:0000313" key="34">
    <source>
        <dbReference type="Proteomes" id="UP001153737"/>
    </source>
</evidence>
<evidence type="ECO:0000256" key="23">
    <source>
        <dbReference type="ARBA" id="ARBA00048614"/>
    </source>
</evidence>
<feature type="region of interest" description="Disordered" evidence="31">
    <location>
        <begin position="1"/>
        <end position="39"/>
    </location>
</feature>
<evidence type="ECO:0000256" key="2">
    <source>
        <dbReference type="ARBA" id="ARBA00000633"/>
    </source>
</evidence>
<dbReference type="GO" id="GO:0019432">
    <property type="term" value="P:triglyceride biosynthetic process"/>
    <property type="evidence" value="ECO:0007669"/>
    <property type="project" value="InterPro"/>
</dbReference>
<dbReference type="EMBL" id="OU896716">
    <property type="protein sequence ID" value="CAG9814553.1"/>
    <property type="molecule type" value="Genomic_DNA"/>
</dbReference>
<evidence type="ECO:0000256" key="12">
    <source>
        <dbReference type="ARBA" id="ARBA00022692"/>
    </source>
</evidence>
<evidence type="ECO:0000256" key="11">
    <source>
        <dbReference type="ARBA" id="ARBA00022679"/>
    </source>
</evidence>
<evidence type="ECO:0000256" key="26">
    <source>
        <dbReference type="ARBA" id="ARBA00048907"/>
    </source>
</evidence>
<feature type="transmembrane region" description="Helical" evidence="32">
    <location>
        <begin position="326"/>
        <end position="344"/>
    </location>
</feature>
<gene>
    <name evidence="33" type="ORF">PHAECO_LOCUS1581</name>
</gene>
<evidence type="ECO:0000256" key="14">
    <source>
        <dbReference type="ARBA" id="ARBA00022989"/>
    </source>
</evidence>
<evidence type="ECO:0000256" key="24">
    <source>
        <dbReference type="ARBA" id="ARBA00048634"/>
    </source>
</evidence>
<keyword evidence="34" id="KW-1185">Reference proteome</keyword>
<feature type="transmembrane region" description="Helical" evidence="32">
    <location>
        <begin position="276"/>
        <end position="295"/>
    </location>
</feature>
<comment type="catalytic activity">
    <reaction evidence="28">
        <text>1,3-di-(9Z-octadecenoyl)-glycerol + (9Z)-octadecenoyl-CoA = 1,2,3-tri-(9Z-octadecenoyl)-glycerol + CoA</text>
        <dbReference type="Rhea" id="RHEA:38435"/>
        <dbReference type="ChEBI" id="CHEBI:53753"/>
        <dbReference type="ChEBI" id="CHEBI:57287"/>
        <dbReference type="ChEBI" id="CHEBI:57387"/>
        <dbReference type="ChEBI" id="CHEBI:75735"/>
    </reaction>
    <physiologicalReaction direction="left-to-right" evidence="28">
        <dbReference type="Rhea" id="RHEA:38436"/>
    </physiologicalReaction>
</comment>
<dbReference type="PIRSF" id="PIRSF500231">
    <property type="entry name" value="Oat_dag"/>
    <property type="match status" value="1"/>
</dbReference>
<dbReference type="Pfam" id="PF03062">
    <property type="entry name" value="MBOAT"/>
    <property type="match status" value="1"/>
</dbReference>
<comment type="catalytic activity">
    <reaction evidence="22">
        <text>2-(9Z-octadecenoyl)-glycerol + (9Z)-octadecenoyl-CoA = 1,2-di-(9Z-octadecenoyl)-sn-glycerol + CoA</text>
        <dbReference type="Rhea" id="RHEA:37911"/>
        <dbReference type="ChEBI" id="CHEBI:52333"/>
        <dbReference type="ChEBI" id="CHEBI:57287"/>
        <dbReference type="ChEBI" id="CHEBI:57387"/>
        <dbReference type="ChEBI" id="CHEBI:73990"/>
    </reaction>
    <physiologicalReaction direction="left-to-right" evidence="22">
        <dbReference type="Rhea" id="RHEA:37912"/>
    </physiologicalReaction>
</comment>
<name>A0A9N9SDP1_PHACE</name>
<evidence type="ECO:0000256" key="29">
    <source>
        <dbReference type="PIRNR" id="PIRNR000439"/>
    </source>
</evidence>
<comment type="catalytic activity">
    <reaction evidence="26">
        <text>hexadecan-1-ol + hexadecanoyl-CoA = hexadecyl hexadecanoate + CoA</text>
        <dbReference type="Rhea" id="RHEA:38167"/>
        <dbReference type="ChEBI" id="CHEBI:16125"/>
        <dbReference type="ChEBI" id="CHEBI:57287"/>
        <dbReference type="ChEBI" id="CHEBI:57379"/>
        <dbReference type="ChEBI" id="CHEBI:75584"/>
    </reaction>
    <physiologicalReaction direction="left-to-right" evidence="26">
        <dbReference type="Rhea" id="RHEA:38168"/>
    </physiologicalReaction>
</comment>
<feature type="active site" evidence="30">
    <location>
        <position position="409"/>
    </location>
</feature>
<comment type="catalytic activity">
    <reaction evidence="1">
        <text>hexadecane-1,2-diol + hexadecanoyl-CoA = 2-hydroxyhexadecyl hexadecanoate + CoA</text>
        <dbReference type="Rhea" id="RHEA:38171"/>
        <dbReference type="ChEBI" id="CHEBI:57287"/>
        <dbReference type="ChEBI" id="CHEBI:57379"/>
        <dbReference type="ChEBI" id="CHEBI:75586"/>
        <dbReference type="ChEBI" id="CHEBI:75587"/>
    </reaction>
    <physiologicalReaction direction="left-to-right" evidence="1">
        <dbReference type="Rhea" id="RHEA:38172"/>
    </physiologicalReaction>
</comment>
<accession>A0A9N9SDP1</accession>
<comment type="catalytic activity">
    <reaction evidence="21">
        <text>2,3-di-(9Z)-octadecenoyl-sn-glycerol + (9Z)-octadecenoyl-CoA = 1,2,3-tri-(9Z-octadecenoyl)-glycerol + CoA</text>
        <dbReference type="Rhea" id="RHEA:38439"/>
        <dbReference type="ChEBI" id="CHEBI:53753"/>
        <dbReference type="ChEBI" id="CHEBI:57287"/>
        <dbReference type="ChEBI" id="CHEBI:57387"/>
        <dbReference type="ChEBI" id="CHEBI:75824"/>
    </reaction>
    <physiologicalReaction direction="left-to-right" evidence="21">
        <dbReference type="Rhea" id="RHEA:38440"/>
    </physiologicalReaction>
</comment>
<evidence type="ECO:0000256" key="6">
    <source>
        <dbReference type="ARBA" id="ARBA00001349"/>
    </source>
</evidence>
<keyword evidence="15 29" id="KW-0472">Membrane</keyword>
<comment type="catalytic activity">
    <reaction evidence="3">
        <text>13-cis-retinol + hexadecanoyl-CoA = 13-cis-retinyl hexadecanoate + CoA</text>
        <dbReference type="Rhea" id="RHEA:55296"/>
        <dbReference type="ChEBI" id="CHEBI:45479"/>
        <dbReference type="ChEBI" id="CHEBI:57287"/>
        <dbReference type="ChEBI" id="CHEBI:57379"/>
        <dbReference type="ChEBI" id="CHEBI:138722"/>
    </reaction>
    <physiologicalReaction direction="left-to-right" evidence="3">
        <dbReference type="Rhea" id="RHEA:55297"/>
    </physiologicalReaction>
</comment>
<evidence type="ECO:0000313" key="33">
    <source>
        <dbReference type="EMBL" id="CAG9814553.1"/>
    </source>
</evidence>
<dbReference type="PANTHER" id="PTHR10408:SF7">
    <property type="entry name" value="DIACYLGLYCEROL O-ACYLTRANSFERASE 1"/>
    <property type="match status" value="1"/>
</dbReference>
<comment type="similarity">
    <text evidence="10 29">Belongs to the membrane-bound acyltransferase family. Sterol o-acyltransferase subfamily.</text>
</comment>
<evidence type="ECO:0000256" key="4">
    <source>
        <dbReference type="ARBA" id="ARBA00001118"/>
    </source>
</evidence>
<feature type="transmembrane region" description="Helical" evidence="32">
    <location>
        <begin position="161"/>
        <end position="184"/>
    </location>
</feature>
<evidence type="ECO:0000256" key="25">
    <source>
        <dbReference type="ARBA" id="ARBA00048728"/>
    </source>
</evidence>
<keyword evidence="16 29" id="KW-0012">Acyltransferase</keyword>
<dbReference type="InterPro" id="IPR027251">
    <property type="entry name" value="Diacylglycerol_acylTrfase1"/>
</dbReference>
<comment type="subunit">
    <text evidence="17">Homodimer or homotetramer; both forms have similar enzymatic activities.</text>
</comment>
<keyword evidence="11 29" id="KW-0808">Transferase</keyword>